<dbReference type="PANTHER" id="PTHR30615:SF16">
    <property type="entry name" value="SECONDARY THIAMINE-PHOSPHATE SYNTHASE ENZYME"/>
    <property type="match status" value="1"/>
</dbReference>
<reference evidence="1 2" key="1">
    <citation type="submission" date="2012-05" db="EMBL/GenBank/DDBJ databases">
        <title>Finished chromosome of genome of Oscillatoria sp. PCC 7112.</title>
        <authorList>
            <consortium name="US DOE Joint Genome Institute"/>
            <person name="Gugger M."/>
            <person name="Coursin T."/>
            <person name="Rippka R."/>
            <person name="Tandeau De Marsac N."/>
            <person name="Huntemann M."/>
            <person name="Wei C.-L."/>
            <person name="Han J."/>
            <person name="Detter J.C."/>
            <person name="Han C."/>
            <person name="Tapia R."/>
            <person name="Davenport K."/>
            <person name="Daligault H."/>
            <person name="Erkkila T."/>
            <person name="Gu W."/>
            <person name="Munk A.C.C."/>
            <person name="Teshima H."/>
            <person name="Xu Y."/>
            <person name="Chain P."/>
            <person name="Chen A."/>
            <person name="Krypides N."/>
            <person name="Mavromatis K."/>
            <person name="Markowitz V."/>
            <person name="Szeto E."/>
            <person name="Ivanova N."/>
            <person name="Mikhailova N."/>
            <person name="Ovchinnikova G."/>
            <person name="Pagani I."/>
            <person name="Pati A."/>
            <person name="Goodwin L."/>
            <person name="Peters L."/>
            <person name="Pitluck S."/>
            <person name="Woyke T."/>
            <person name="Kerfeld C."/>
        </authorList>
    </citation>
    <scope>NUCLEOTIDE SEQUENCE [LARGE SCALE GENOMIC DNA]</scope>
    <source>
        <strain evidence="1 2">PCC 7112</strain>
    </source>
</reference>
<dbReference type="SUPFAM" id="SSF111038">
    <property type="entry name" value="YjbQ-like"/>
    <property type="match status" value="1"/>
</dbReference>
<dbReference type="STRING" id="179408.Osc7112_5692"/>
<dbReference type="InterPro" id="IPR035917">
    <property type="entry name" value="YjbQ-like_sf"/>
</dbReference>
<evidence type="ECO:0008006" key="3">
    <source>
        <dbReference type="Google" id="ProtNLM"/>
    </source>
</evidence>
<keyword evidence="2" id="KW-1185">Reference proteome</keyword>
<dbReference type="Proteomes" id="UP000010478">
    <property type="component" value="Chromosome"/>
</dbReference>
<dbReference type="HOGENOM" id="CLU_096980_1_2_3"/>
<dbReference type="Gene3D" id="2.60.120.460">
    <property type="entry name" value="YjbQ-like"/>
    <property type="match status" value="1"/>
</dbReference>
<evidence type="ECO:0000313" key="2">
    <source>
        <dbReference type="Proteomes" id="UP000010478"/>
    </source>
</evidence>
<accession>K9VRQ8</accession>
<dbReference type="NCBIfam" id="TIGR00149">
    <property type="entry name" value="TIGR00149_YjbQ"/>
    <property type="match status" value="1"/>
</dbReference>
<dbReference type="InterPro" id="IPR001602">
    <property type="entry name" value="UPF0047_YjbQ-like"/>
</dbReference>
<name>K9VRQ8_9CYAN</name>
<gene>
    <name evidence="1" type="ORF">Osc7112_5692</name>
</gene>
<dbReference type="AlphaFoldDB" id="K9VRQ8"/>
<proteinExistence type="predicted"/>
<dbReference type="PANTHER" id="PTHR30615">
    <property type="entry name" value="UNCHARACTERIZED PROTEIN YJBQ-RELATED"/>
    <property type="match status" value="1"/>
</dbReference>
<dbReference type="Pfam" id="PF01894">
    <property type="entry name" value="YjbQ"/>
    <property type="match status" value="1"/>
</dbReference>
<evidence type="ECO:0000313" key="1">
    <source>
        <dbReference type="EMBL" id="AFZ09905.1"/>
    </source>
</evidence>
<sequence length="198" mass="22585">MTESIQDTRHVIHPWRNQKRVSEKLAPKFISRKSMLQFFNLKSKIAQSIDRQLMKIINQTIEILTESGIGIYNITPQIVDFIDSSAVKNGQVLVFSRHTTTALAINEDEERLLTDIKVYLQKLAPLGDKYLHNDLHLRIVPPDEPINAHSHLMAMTLNTSEVIPIAEGKLALGTWQSVLFFDLDGPRNRTVFIQIMGE</sequence>
<dbReference type="PATRIC" id="fig|179408.3.peg.7106"/>
<protein>
    <recommendedName>
        <fullName evidence="3">Secondary thiamine-phosphate synthase enzyme</fullName>
    </recommendedName>
</protein>
<dbReference type="KEGG" id="oni:Osc7112_5692"/>
<dbReference type="PROSITE" id="PS01314">
    <property type="entry name" value="UPF0047"/>
    <property type="match status" value="1"/>
</dbReference>
<organism evidence="1 2">
    <name type="scientific">Phormidium nigroviride PCC 7112</name>
    <dbReference type="NCBI Taxonomy" id="179408"/>
    <lineage>
        <taxon>Bacteria</taxon>
        <taxon>Bacillati</taxon>
        <taxon>Cyanobacteriota</taxon>
        <taxon>Cyanophyceae</taxon>
        <taxon>Oscillatoriophycideae</taxon>
        <taxon>Oscillatoriales</taxon>
        <taxon>Oscillatoriaceae</taxon>
        <taxon>Phormidium</taxon>
    </lineage>
</organism>
<dbReference type="eggNOG" id="COG0432">
    <property type="taxonomic scope" value="Bacteria"/>
</dbReference>
<dbReference type="EMBL" id="CP003614">
    <property type="protein sequence ID" value="AFZ09905.1"/>
    <property type="molecule type" value="Genomic_DNA"/>
</dbReference>